<dbReference type="EMBL" id="CP119878">
    <property type="protein sequence ID" value="WFD34456.1"/>
    <property type="molecule type" value="Genomic_DNA"/>
</dbReference>
<evidence type="ECO:0000256" key="2">
    <source>
        <dbReference type="ARBA" id="ARBA00010867"/>
    </source>
</evidence>
<keyword evidence="8" id="KW-0811">Translocation</keyword>
<keyword evidence="7 8" id="KW-0472">Membrane</keyword>
<evidence type="ECO:0000256" key="5">
    <source>
        <dbReference type="ARBA" id="ARBA00022989"/>
    </source>
</evidence>
<evidence type="ECO:0000313" key="10">
    <source>
        <dbReference type="Proteomes" id="UP001219933"/>
    </source>
</evidence>
<dbReference type="AlphaFoldDB" id="A0AAF0JAM4"/>
<comment type="subunit">
    <text evidence="8">Component of the TIM23 complex.</text>
</comment>
<protein>
    <recommendedName>
        <fullName evidence="8">Mitochondrial import inner membrane translocase subunit Tim21</fullName>
    </recommendedName>
</protein>
<dbReference type="Proteomes" id="UP001219933">
    <property type="component" value="Chromosome 2"/>
</dbReference>
<keyword evidence="8" id="KW-0999">Mitochondrion inner membrane</keyword>
<keyword evidence="6 8" id="KW-0496">Mitochondrion</keyword>
<dbReference type="GO" id="GO:0005744">
    <property type="term" value="C:TIM23 mitochondrial import inner membrane translocase complex"/>
    <property type="evidence" value="ECO:0007669"/>
    <property type="project" value="UniProtKB-UniRule"/>
</dbReference>
<comment type="subcellular location">
    <subcellularLocation>
        <location evidence="8">Mitochondrion inner membrane</location>
        <topology evidence="8">Single-pass membrane protein</topology>
    </subcellularLocation>
    <subcellularLocation>
        <location evidence="1">Mitochondrion membrane</location>
        <topology evidence="1">Single-pass membrane protein</topology>
    </subcellularLocation>
</comment>
<dbReference type="PANTHER" id="PTHR13032:SF6">
    <property type="entry name" value="MITOCHONDRIAL IMPORT INNER MEMBRANE TRANSLOCASE SUBUNIT TIM21"/>
    <property type="match status" value="1"/>
</dbReference>
<accession>A0AAF0JAM4</accession>
<evidence type="ECO:0000256" key="1">
    <source>
        <dbReference type="ARBA" id="ARBA00004304"/>
    </source>
</evidence>
<keyword evidence="8" id="KW-0813">Transport</keyword>
<evidence type="ECO:0000256" key="7">
    <source>
        <dbReference type="ARBA" id="ARBA00023136"/>
    </source>
</evidence>
<evidence type="ECO:0000313" key="9">
    <source>
        <dbReference type="EMBL" id="WFD34456.1"/>
    </source>
</evidence>
<comment type="function">
    <text evidence="8">Essential component of the TIM23 complex, a complex that mediates the translocation of transit peptide-containing proteins across the mitochondrial inner membrane.</text>
</comment>
<sequence length="385" mass="42228">MMLATFSSALRSAPRAGIRCSVTRSCLLPINGVRFYSQKEEGLSKEQAELLHLLRAAAQKEKLREEQVSLGLAGVALSQGASSGSGKIAKWTGEGKKWSDISAGQKVARATVNTSRFFFISAGAALTFVIVYALSSELFAKNSPTVIYGEACKLIENSGKIHAHLLRPYRFQTNLTEYASHSPLNPPGHLHRPSQTVSSVEYHDEKTGRDMMFVHFFIESREKDTQLSYWQHIRGGIISGADWIKEHAVHGMDLIEQWWSEKAAEIPHGASAPETVSAAAVAKPPAAPQEPWWITRKLRSAVSGVGSLIGTSRDAFGMATAHLVGSTAGPTEPGTWSSGEVHIELVKDENGRYQYRRFFVDIPSTRAALRSRVWLDRSAGDLPTR</sequence>
<evidence type="ECO:0000256" key="8">
    <source>
        <dbReference type="RuleBase" id="RU367142"/>
    </source>
</evidence>
<keyword evidence="3 8" id="KW-0812">Transmembrane</keyword>
<keyword evidence="4" id="KW-0809">Transit peptide</keyword>
<evidence type="ECO:0000256" key="6">
    <source>
        <dbReference type="ARBA" id="ARBA00023128"/>
    </source>
</evidence>
<feature type="transmembrane region" description="Helical" evidence="8">
    <location>
        <begin position="117"/>
        <end position="134"/>
    </location>
</feature>
<evidence type="ECO:0000256" key="4">
    <source>
        <dbReference type="ARBA" id="ARBA00022946"/>
    </source>
</evidence>
<dbReference type="PANTHER" id="PTHR13032">
    <property type="entry name" value="MITOCHONDRIAL IMPORT INNER MEMBRANE TRANSLOCASE SUBUNIT TIM21"/>
    <property type="match status" value="1"/>
</dbReference>
<gene>
    <name evidence="9" type="ORF">MCUN1_001297</name>
</gene>
<evidence type="ECO:0000256" key="3">
    <source>
        <dbReference type="ARBA" id="ARBA00022692"/>
    </source>
</evidence>
<proteinExistence type="inferred from homology"/>
<keyword evidence="5 8" id="KW-1133">Transmembrane helix</keyword>
<organism evidence="9 10">
    <name type="scientific">Malassezia cuniculi</name>
    <dbReference type="NCBI Taxonomy" id="948313"/>
    <lineage>
        <taxon>Eukaryota</taxon>
        <taxon>Fungi</taxon>
        <taxon>Dikarya</taxon>
        <taxon>Basidiomycota</taxon>
        <taxon>Ustilaginomycotina</taxon>
        <taxon>Malasseziomycetes</taxon>
        <taxon>Malasseziales</taxon>
        <taxon>Malasseziaceae</taxon>
        <taxon>Malassezia</taxon>
    </lineage>
</organism>
<comment type="similarity">
    <text evidence="2 8">Belongs to the TIM21 family.</text>
</comment>
<keyword evidence="8" id="KW-0653">Protein transport</keyword>
<dbReference type="GO" id="GO:0030150">
    <property type="term" value="P:protein import into mitochondrial matrix"/>
    <property type="evidence" value="ECO:0007669"/>
    <property type="project" value="UniProtKB-UniRule"/>
</dbReference>
<dbReference type="Pfam" id="PF08294">
    <property type="entry name" value="TIM21"/>
    <property type="match status" value="1"/>
</dbReference>
<name>A0AAF0JAM4_9BASI</name>
<dbReference type="InterPro" id="IPR013261">
    <property type="entry name" value="Tim21"/>
</dbReference>
<keyword evidence="10" id="KW-1185">Reference proteome</keyword>
<reference evidence="9" key="1">
    <citation type="submission" date="2023-03" db="EMBL/GenBank/DDBJ databases">
        <title>Mating type loci evolution in Malassezia.</title>
        <authorList>
            <person name="Coelho M.A."/>
        </authorList>
    </citation>
    <scope>NUCLEOTIDE SEQUENCE</scope>
    <source>
        <strain evidence="9">CBS 11721</strain>
    </source>
</reference>